<proteinExistence type="predicted"/>
<dbReference type="PATRIC" id="fig|28092.6.peg.1660"/>
<evidence type="ECO:0000256" key="7">
    <source>
        <dbReference type="SAM" id="MobiDB-lite"/>
    </source>
</evidence>
<evidence type="ECO:0000313" key="10">
    <source>
        <dbReference type="EMBL" id="KKB64234.1"/>
    </source>
</evidence>
<dbReference type="InterPro" id="IPR051800">
    <property type="entry name" value="PqiA-PqiB_transport"/>
</dbReference>
<evidence type="ECO:0000256" key="3">
    <source>
        <dbReference type="ARBA" id="ARBA00022519"/>
    </source>
</evidence>
<feature type="compositionally biased region" description="Low complexity" evidence="7">
    <location>
        <begin position="538"/>
        <end position="550"/>
    </location>
</feature>
<keyword evidence="6 8" id="KW-0472">Membrane</keyword>
<evidence type="ECO:0000256" key="2">
    <source>
        <dbReference type="ARBA" id="ARBA00022475"/>
    </source>
</evidence>
<feature type="region of interest" description="Disordered" evidence="7">
    <location>
        <begin position="524"/>
        <end position="550"/>
    </location>
</feature>
<reference evidence="10 11" key="1">
    <citation type="submission" date="2015-03" db="EMBL/GenBank/DDBJ databases">
        <title>Draft Genome Sequence of Burkholderia andropogonis type strain ICMP2807, isolated from Sorghum bicolor.</title>
        <authorList>
            <person name="Lopes-Santos L."/>
            <person name="Castro D.B."/>
            <person name="Ottoboni L.M."/>
            <person name="Park D."/>
            <person name="Weirc B.S."/>
            <person name="Destefano S.A."/>
        </authorList>
    </citation>
    <scope>NUCLEOTIDE SEQUENCE [LARGE SCALE GENOMIC DNA]</scope>
    <source>
        <strain evidence="10 11">ICMP2807</strain>
    </source>
</reference>
<evidence type="ECO:0000256" key="8">
    <source>
        <dbReference type="SAM" id="Phobius"/>
    </source>
</evidence>
<comment type="subcellular location">
    <subcellularLocation>
        <location evidence="1">Cell inner membrane</location>
    </subcellularLocation>
</comment>
<keyword evidence="11" id="KW-1185">Reference proteome</keyword>
<dbReference type="RefSeq" id="WP_046152518.1">
    <property type="nucleotide sequence ID" value="NZ_CADFGU010000003.1"/>
</dbReference>
<dbReference type="Pfam" id="PF02470">
    <property type="entry name" value="MlaD"/>
    <property type="match status" value="3"/>
</dbReference>
<name>A0A0F5K2Z4_9BURK</name>
<sequence>MNDPLNGTPEPPLPASRHRIPVSVVWLVPAIAVLIGISMLVHGLMTKGPVITISFRTAAGLTEGKTAVKYKDVTVGTVSSVDLSDGGTHVIAKVALTNSARSLANAETRFWVVRPRIGAGGASGIDTLLSGSYIGVDKGTSSEHQTDFVGLETPPSVINGTPGRSFSLRTDELGSIDVNSPVYYRHIQVGRVASYQLDDDGKHVSLQLFIDAPYDRFVTENTRFWNASGVDISLNATGLKVNTQSLATVVTGGIAFATPDDGGGSPKPMYFLAKDQQAAMEPPHGPPVHFDLLFAQSLRGLVVGAPVVFSGRELGVVTSVDLDYDASKKRFPTLVGIDVYPKKLGRVLAKLPKFDGAADQQALHFLSIWVQHGLRAQAKAGNLLTGQLYISLDFVQNAAPVSFNPQMQPLYLPTISTAGVDQLEEKLNHVVDKIDKIPFDTIGLQLSANLSSLDATLKQVNGQLLPETTRTMQQAQGALGNAQQFLSPDSRLQQNINQALEEVQRSAQSVRSLVDYLNRHPESLLRGRRGDTDDASASDRISAAAKGADK</sequence>
<feature type="domain" description="Mce/MlaD" evidence="9">
    <location>
        <begin position="48"/>
        <end position="139"/>
    </location>
</feature>
<dbReference type="PANTHER" id="PTHR30462">
    <property type="entry name" value="INTERMEMBRANE TRANSPORT PROTEIN PQIB-RELATED"/>
    <property type="match status" value="1"/>
</dbReference>
<evidence type="ECO:0000256" key="4">
    <source>
        <dbReference type="ARBA" id="ARBA00022692"/>
    </source>
</evidence>
<dbReference type="Proteomes" id="UP000033618">
    <property type="component" value="Unassembled WGS sequence"/>
</dbReference>
<evidence type="ECO:0000256" key="6">
    <source>
        <dbReference type="ARBA" id="ARBA00023136"/>
    </source>
</evidence>
<evidence type="ECO:0000259" key="9">
    <source>
        <dbReference type="Pfam" id="PF02470"/>
    </source>
</evidence>
<keyword evidence="4 8" id="KW-0812">Transmembrane</keyword>
<feature type="domain" description="Mce/MlaD" evidence="9">
    <location>
        <begin position="163"/>
        <end position="230"/>
    </location>
</feature>
<dbReference type="InterPro" id="IPR003399">
    <property type="entry name" value="Mce/MlaD"/>
</dbReference>
<dbReference type="PANTHER" id="PTHR30462:SF0">
    <property type="entry name" value="INTERMEMBRANE TRANSPORT PROTEIN YEBT"/>
    <property type="match status" value="1"/>
</dbReference>
<dbReference type="AlphaFoldDB" id="A0A0F5K2Z4"/>
<evidence type="ECO:0000313" key="11">
    <source>
        <dbReference type="Proteomes" id="UP000033618"/>
    </source>
</evidence>
<dbReference type="STRING" id="28092.WM40_07025"/>
<dbReference type="GO" id="GO:0005886">
    <property type="term" value="C:plasma membrane"/>
    <property type="evidence" value="ECO:0007669"/>
    <property type="project" value="UniProtKB-SubCell"/>
</dbReference>
<protein>
    <submittedName>
        <fullName evidence="10">Mammalian cell entry protein</fullName>
    </submittedName>
</protein>
<gene>
    <name evidence="10" type="ORF">WM40_07025</name>
</gene>
<dbReference type="EMBL" id="LAQU01000005">
    <property type="protein sequence ID" value="KKB64234.1"/>
    <property type="molecule type" value="Genomic_DNA"/>
</dbReference>
<dbReference type="OrthoDB" id="9806984at2"/>
<feature type="transmembrane region" description="Helical" evidence="8">
    <location>
        <begin position="20"/>
        <end position="41"/>
    </location>
</feature>
<comment type="caution">
    <text evidence="10">The sequence shown here is derived from an EMBL/GenBank/DDBJ whole genome shotgun (WGS) entry which is preliminary data.</text>
</comment>
<evidence type="ECO:0000256" key="5">
    <source>
        <dbReference type="ARBA" id="ARBA00022989"/>
    </source>
</evidence>
<accession>A0A0F5K2Z4</accession>
<keyword evidence="2" id="KW-1003">Cell membrane</keyword>
<organism evidence="10 11">
    <name type="scientific">Robbsia andropogonis</name>
    <dbReference type="NCBI Taxonomy" id="28092"/>
    <lineage>
        <taxon>Bacteria</taxon>
        <taxon>Pseudomonadati</taxon>
        <taxon>Pseudomonadota</taxon>
        <taxon>Betaproteobacteria</taxon>
        <taxon>Burkholderiales</taxon>
        <taxon>Burkholderiaceae</taxon>
        <taxon>Robbsia</taxon>
    </lineage>
</organism>
<keyword evidence="3" id="KW-0997">Cell inner membrane</keyword>
<keyword evidence="5 8" id="KW-1133">Transmembrane helix</keyword>
<feature type="domain" description="Mce/MlaD" evidence="9">
    <location>
        <begin position="290"/>
        <end position="394"/>
    </location>
</feature>
<evidence type="ECO:0000256" key="1">
    <source>
        <dbReference type="ARBA" id="ARBA00004533"/>
    </source>
</evidence>